<gene>
    <name evidence="2" type="ORF">J5Y10_05470</name>
</gene>
<organism evidence="2 3">
    <name type="scientific">Roseomonas indoligenes</name>
    <dbReference type="NCBI Taxonomy" id="2820811"/>
    <lineage>
        <taxon>Bacteria</taxon>
        <taxon>Pseudomonadati</taxon>
        <taxon>Pseudomonadota</taxon>
        <taxon>Alphaproteobacteria</taxon>
        <taxon>Acetobacterales</taxon>
        <taxon>Roseomonadaceae</taxon>
        <taxon>Roseomonas</taxon>
    </lineage>
</organism>
<name>A0A940MXD1_9PROT</name>
<proteinExistence type="predicted"/>
<dbReference type="InterPro" id="IPR011604">
    <property type="entry name" value="PDDEXK-like_dom_sf"/>
</dbReference>
<comment type="caution">
    <text evidence="2">The sequence shown here is derived from an EMBL/GenBank/DDBJ whole genome shotgun (WGS) entry which is preliminary data.</text>
</comment>
<keyword evidence="3" id="KW-1185">Reference proteome</keyword>
<dbReference type="AlphaFoldDB" id="A0A940MXD1"/>
<dbReference type="Proteomes" id="UP000677537">
    <property type="component" value="Unassembled WGS sequence"/>
</dbReference>
<protein>
    <submittedName>
        <fullName evidence="2">PD-(D/E)XK nuclease-like domain-containing protein</fullName>
    </submittedName>
</protein>
<dbReference type="InterPro" id="IPR024432">
    <property type="entry name" value="Put_RecE_PDDEXK-like_dom"/>
</dbReference>
<accession>A0A940MXD1</accession>
<evidence type="ECO:0000313" key="2">
    <source>
        <dbReference type="EMBL" id="MBP0492226.1"/>
    </source>
</evidence>
<dbReference type="EMBL" id="JAGIZA010000003">
    <property type="protein sequence ID" value="MBP0492226.1"/>
    <property type="molecule type" value="Genomic_DNA"/>
</dbReference>
<dbReference type="RefSeq" id="WP_209371628.1">
    <property type="nucleotide sequence ID" value="NZ_JAGIZA010000003.1"/>
</dbReference>
<reference evidence="2" key="1">
    <citation type="submission" date="2021-03" db="EMBL/GenBank/DDBJ databases">
        <authorList>
            <person name="So Y."/>
        </authorList>
    </citation>
    <scope>NUCLEOTIDE SEQUENCE</scope>
    <source>
        <strain evidence="2">SG15</strain>
    </source>
</reference>
<evidence type="ECO:0000313" key="3">
    <source>
        <dbReference type="Proteomes" id="UP000677537"/>
    </source>
</evidence>
<evidence type="ECO:0000259" key="1">
    <source>
        <dbReference type="Pfam" id="PF12684"/>
    </source>
</evidence>
<sequence length="293" mass="32493">MAVKIENPGIYDMPAADYHADPCPEPSLSSGIAKLLVRRSPRHARHAHPRLGGVTRTATEAMDAGSILHGLLLGEGGDYVAVDADDWRSKAAKEQRSAIREQGKIPVLADEMEALHEAAGIAEAEMMDRPDLRAFFSPGRSEAVLTWQDSGVWCRAMVDRLPSEGGIWFDLKTTATSGAPEDYQRTMIRDHAFQAAFYLRGGRALGMRPKEMRFVVVERHPPYGVCVMACAPSLLAMAEAEVERAIRAWGDCLRSDHWPGYLTQTAYVEAPAWMMVAEDERELREEIMKENAL</sequence>
<dbReference type="Pfam" id="PF12684">
    <property type="entry name" value="DUF3799"/>
    <property type="match status" value="1"/>
</dbReference>
<feature type="domain" description="Putative exodeoxyribonuclease 8 PDDEXK-like" evidence="1">
    <location>
        <begin position="52"/>
        <end position="269"/>
    </location>
</feature>
<dbReference type="Gene3D" id="3.90.320.10">
    <property type="match status" value="1"/>
</dbReference>